<sequence>MALLIWEELVAVALVGTQRQTWRPKPLDNQLGELLNRLDTADVEGNLLSIAGAIALYQQAGKLIPIDKQRSLKSCDVDDLPECSRLAGQHLGIMLAGEYSELLPEWLALAAESGKRVPSKYLPELLKLGLLKSSLREAILPVLGKRGYWLAAQNPEWSYVGSENTEKVWETGSLDARKIFLKKLRKEDPNAALSKLQESWKKERAEERASLLQVLETGLSMNDEPFLESALDDKRKQVRDIAANLLSKLPSRLCQRMKERVKLLLAFKNDRVEVTLPNDCTQEMIRDGIDQSKYSSALGEKASLLLQMLSFVPPSFWCNSWDATPQQIIQAVEGSEWEKMLLEGFATAAVKSEDIAWAEILLTVCDRFSQSSLANGGQLIENLLKLIPQNRANALILQTLLQWPNQPLNSQHPAFLLLVHSRRSWDVAVSDVVLSSIRGYIEANNQMQWGVRVAWKNFARYLHFSVLDEAVEGLTGVLVEGSSWRDFVDEFLGIMKFRFEFIQALGGEK</sequence>
<protein>
    <submittedName>
        <fullName evidence="1">Uncharacterized protein</fullName>
    </submittedName>
</protein>
<comment type="caution">
    <text evidence="1">The sequence shown here is derived from an EMBL/GenBank/DDBJ whole genome shotgun (WGS) entry which is preliminary data.</text>
</comment>
<name>A0A951QYH4_9CYAN</name>
<reference evidence="1" key="1">
    <citation type="submission" date="2021-05" db="EMBL/GenBank/DDBJ databases">
        <authorList>
            <person name="Pietrasiak N."/>
            <person name="Ward R."/>
            <person name="Stajich J.E."/>
            <person name="Kurbessoian T."/>
        </authorList>
    </citation>
    <scope>NUCLEOTIDE SEQUENCE</scope>
    <source>
        <strain evidence="1">GSE-NOS-MK-12-04C</strain>
    </source>
</reference>
<evidence type="ECO:0000313" key="1">
    <source>
        <dbReference type="EMBL" id="MBW4672292.1"/>
    </source>
</evidence>
<dbReference type="EMBL" id="JAHHGZ010000071">
    <property type="protein sequence ID" value="MBW4672292.1"/>
    <property type="molecule type" value="Genomic_DNA"/>
</dbReference>
<evidence type="ECO:0000313" key="2">
    <source>
        <dbReference type="Proteomes" id="UP000729701"/>
    </source>
</evidence>
<proteinExistence type="predicted"/>
<dbReference type="Proteomes" id="UP000729701">
    <property type="component" value="Unassembled WGS sequence"/>
</dbReference>
<dbReference type="Pfam" id="PF18944">
    <property type="entry name" value="DUF5691"/>
    <property type="match status" value="1"/>
</dbReference>
<organism evidence="1 2">
    <name type="scientific">Cyanomargarita calcarea GSE-NOS-MK-12-04C</name>
    <dbReference type="NCBI Taxonomy" id="2839659"/>
    <lineage>
        <taxon>Bacteria</taxon>
        <taxon>Bacillati</taxon>
        <taxon>Cyanobacteriota</taxon>
        <taxon>Cyanophyceae</taxon>
        <taxon>Nostocales</taxon>
        <taxon>Cyanomargaritaceae</taxon>
        <taxon>Cyanomargarita</taxon>
    </lineage>
</organism>
<reference evidence="1" key="2">
    <citation type="journal article" date="2022" name="Microbiol. Resour. Announc.">
        <title>Metagenome Sequencing to Explore Phylogenomics of Terrestrial Cyanobacteria.</title>
        <authorList>
            <person name="Ward R.D."/>
            <person name="Stajich J.E."/>
            <person name="Johansen J.R."/>
            <person name="Huntemann M."/>
            <person name="Clum A."/>
            <person name="Foster B."/>
            <person name="Foster B."/>
            <person name="Roux S."/>
            <person name="Palaniappan K."/>
            <person name="Varghese N."/>
            <person name="Mukherjee S."/>
            <person name="Reddy T.B.K."/>
            <person name="Daum C."/>
            <person name="Copeland A."/>
            <person name="Chen I.A."/>
            <person name="Ivanova N.N."/>
            <person name="Kyrpides N.C."/>
            <person name="Shapiro N."/>
            <person name="Eloe-Fadrosh E.A."/>
            <person name="Pietrasiak N."/>
        </authorList>
    </citation>
    <scope>NUCLEOTIDE SEQUENCE</scope>
    <source>
        <strain evidence="1">GSE-NOS-MK-12-04C</strain>
    </source>
</reference>
<dbReference type="InterPro" id="IPR043746">
    <property type="entry name" value="DUF5691"/>
</dbReference>
<accession>A0A951QYH4</accession>
<gene>
    <name evidence="1" type="ORF">KME60_33975</name>
</gene>
<dbReference type="AlphaFoldDB" id="A0A951QYH4"/>